<proteinExistence type="predicted"/>
<evidence type="ECO:0000313" key="1">
    <source>
        <dbReference type="EMBL" id="KKM60439.1"/>
    </source>
</evidence>
<feature type="non-terminal residue" evidence="1">
    <location>
        <position position="1"/>
    </location>
</feature>
<sequence length="74" mass="7932">RLATSMIAETRVRIATRSDGRHVSLRQLAHAAGCSHMTVSRYIHGAPPAAVVQWFMLSAASKLLQADTSNSTGL</sequence>
<protein>
    <submittedName>
        <fullName evidence="1">Uncharacterized protein</fullName>
    </submittedName>
</protein>
<dbReference type="Gene3D" id="1.10.260.40">
    <property type="entry name" value="lambda repressor-like DNA-binding domains"/>
    <property type="match status" value="1"/>
</dbReference>
<dbReference type="EMBL" id="LAZR01011679">
    <property type="protein sequence ID" value="KKM60439.1"/>
    <property type="molecule type" value="Genomic_DNA"/>
</dbReference>
<organism evidence="1">
    <name type="scientific">marine sediment metagenome</name>
    <dbReference type="NCBI Taxonomy" id="412755"/>
    <lineage>
        <taxon>unclassified sequences</taxon>
        <taxon>metagenomes</taxon>
        <taxon>ecological metagenomes</taxon>
    </lineage>
</organism>
<name>A0A0F9ISW6_9ZZZZ</name>
<accession>A0A0F9ISW6</accession>
<dbReference type="AlphaFoldDB" id="A0A0F9ISW6"/>
<dbReference type="InterPro" id="IPR010982">
    <property type="entry name" value="Lambda_DNA-bd_dom_sf"/>
</dbReference>
<comment type="caution">
    <text evidence="1">The sequence shown here is derived from an EMBL/GenBank/DDBJ whole genome shotgun (WGS) entry which is preliminary data.</text>
</comment>
<gene>
    <name evidence="1" type="ORF">LCGC14_1541770</name>
</gene>
<reference evidence="1" key="1">
    <citation type="journal article" date="2015" name="Nature">
        <title>Complex archaea that bridge the gap between prokaryotes and eukaryotes.</title>
        <authorList>
            <person name="Spang A."/>
            <person name="Saw J.H."/>
            <person name="Jorgensen S.L."/>
            <person name="Zaremba-Niedzwiedzka K."/>
            <person name="Martijn J."/>
            <person name="Lind A.E."/>
            <person name="van Eijk R."/>
            <person name="Schleper C."/>
            <person name="Guy L."/>
            <person name="Ettema T.J."/>
        </authorList>
    </citation>
    <scope>NUCLEOTIDE SEQUENCE</scope>
</reference>
<dbReference type="GO" id="GO:0003677">
    <property type="term" value="F:DNA binding"/>
    <property type="evidence" value="ECO:0007669"/>
    <property type="project" value="InterPro"/>
</dbReference>